<name>A0A6C0HC84_9ZZZZ</name>
<protein>
    <submittedName>
        <fullName evidence="1">Uncharacterized protein</fullName>
    </submittedName>
</protein>
<dbReference type="AlphaFoldDB" id="A0A6C0HC84"/>
<accession>A0A6C0HC84</accession>
<proteinExistence type="predicted"/>
<evidence type="ECO:0000313" key="1">
    <source>
        <dbReference type="EMBL" id="QHT78232.1"/>
    </source>
</evidence>
<sequence>MSTQIFKKQIPNDTFIALLEDIALKTEKYYIVNNESYKRGLFTTSIPTFIEYCKPFYHISKQKYLERKLTYNSFTTILRQICNFNKMKYTSQIKYDKSNYDIIYYIYF</sequence>
<dbReference type="EMBL" id="MN739930">
    <property type="protein sequence ID" value="QHT78232.1"/>
    <property type="molecule type" value="Genomic_DNA"/>
</dbReference>
<organism evidence="1">
    <name type="scientific">viral metagenome</name>
    <dbReference type="NCBI Taxonomy" id="1070528"/>
    <lineage>
        <taxon>unclassified sequences</taxon>
        <taxon>metagenomes</taxon>
        <taxon>organismal metagenomes</taxon>
    </lineage>
</organism>
<reference evidence="1" key="1">
    <citation type="journal article" date="2020" name="Nature">
        <title>Giant virus diversity and host interactions through global metagenomics.</title>
        <authorList>
            <person name="Schulz F."/>
            <person name="Roux S."/>
            <person name="Paez-Espino D."/>
            <person name="Jungbluth S."/>
            <person name="Walsh D.A."/>
            <person name="Denef V.J."/>
            <person name="McMahon K.D."/>
            <person name="Konstantinidis K.T."/>
            <person name="Eloe-Fadrosh E.A."/>
            <person name="Kyrpides N.C."/>
            <person name="Woyke T."/>
        </authorList>
    </citation>
    <scope>NUCLEOTIDE SEQUENCE</scope>
    <source>
        <strain evidence="1">GVMAG-M-3300023179-91</strain>
    </source>
</reference>